<dbReference type="InterPro" id="IPR010131">
    <property type="entry name" value="MdtP/NodT-like"/>
</dbReference>
<keyword evidence="3 7" id="KW-0812">Transmembrane</keyword>
<evidence type="ECO:0000256" key="7">
    <source>
        <dbReference type="RuleBase" id="RU362097"/>
    </source>
</evidence>
<dbReference type="Proteomes" id="UP000294575">
    <property type="component" value="Unassembled WGS sequence"/>
</dbReference>
<dbReference type="EMBL" id="SNYK01000011">
    <property type="protein sequence ID" value="TDQ36659.1"/>
    <property type="molecule type" value="Genomic_DNA"/>
</dbReference>
<dbReference type="Gene3D" id="2.20.200.10">
    <property type="entry name" value="Outer membrane efflux proteins (OEP)"/>
    <property type="match status" value="1"/>
</dbReference>
<gene>
    <name evidence="8" type="ORF">DFQ45_11140</name>
</gene>
<evidence type="ECO:0000256" key="5">
    <source>
        <dbReference type="ARBA" id="ARBA00023237"/>
    </source>
</evidence>
<dbReference type="NCBIfam" id="TIGR01845">
    <property type="entry name" value="outer_NodT"/>
    <property type="match status" value="1"/>
</dbReference>
<reference evidence="8 9" key="1">
    <citation type="submission" date="2019-03" db="EMBL/GenBank/DDBJ databases">
        <title>Genomic Encyclopedia of Type Strains, Phase IV (KMG-IV): sequencing the most valuable type-strain genomes for metagenomic binning, comparative biology and taxonomic classification.</title>
        <authorList>
            <person name="Goeker M."/>
        </authorList>
    </citation>
    <scope>NUCLEOTIDE SEQUENCE [LARGE SCALE GENOMIC DNA]</scope>
    <source>
        <strain evidence="8 9">DSM 28679</strain>
    </source>
</reference>
<dbReference type="Gene3D" id="1.20.1600.10">
    <property type="entry name" value="Outer membrane efflux proteins (OEP)"/>
    <property type="match status" value="1"/>
</dbReference>
<dbReference type="InterPro" id="IPR003423">
    <property type="entry name" value="OMP_efflux"/>
</dbReference>
<comment type="caution">
    <text evidence="8">The sequence shown here is derived from an EMBL/GenBank/DDBJ whole genome shotgun (WGS) entry which is preliminary data.</text>
</comment>
<dbReference type="GO" id="GO:0009279">
    <property type="term" value="C:cell outer membrane"/>
    <property type="evidence" value="ECO:0007669"/>
    <property type="project" value="UniProtKB-SubCell"/>
</dbReference>
<protein>
    <submittedName>
        <fullName evidence="8">NodT family efflux transporter outer membrane factor (OMF) lipoprotein</fullName>
    </submittedName>
</protein>
<keyword evidence="7" id="KW-0472">Membrane</keyword>
<sequence>MLKTGVALVVMLAVSGCMLGPDYVRPEQAVPEAFAAADGWKVAQPGRADAGNWWANFDDPVLAALLQQLEQDNQNLIAAEAAWREARAALGGSRSALYPQLDAQAGDTRAQQAGGDIGNNRNVQLGLGWQLDVWGQVRRQVEAGQARLDASAADWAALRLSQQSLLAQNYIQLRSLDEQLRITAANIDAYQRVLRISENRYQAGMVTRADVSQALTQLKSTEAQQLDLHSQRARSAHAIAVLLGRPASGFGLAAVDGLPAMPALPQTLPSSLLERRPDIAAAEQRVMAANAEIGVAKTAYFPTFGFSASGGYRADAWSGLISTPNRFWSLGPQLDLRLFDAGARRAKLQQAEAAYDQQVAGYRQATLEAIAEVEDTLVQLASLEQEYAVQAEALESARDALRLIENQYAAGLVDFTVVSNAMTTAHSAERTLLGLQASRLTASVQLISALGGGWDAADTPTAQ</sequence>
<evidence type="ECO:0000313" key="9">
    <source>
        <dbReference type="Proteomes" id="UP000294575"/>
    </source>
</evidence>
<organism evidence="8 9">
    <name type="scientific">Thiopseudomonas denitrificans</name>
    <dbReference type="NCBI Taxonomy" id="1501432"/>
    <lineage>
        <taxon>Bacteria</taxon>
        <taxon>Pseudomonadati</taxon>
        <taxon>Pseudomonadota</taxon>
        <taxon>Gammaproteobacteria</taxon>
        <taxon>Pseudomonadales</taxon>
        <taxon>Pseudomonadaceae</taxon>
        <taxon>Thiopseudomonas</taxon>
    </lineage>
</organism>
<evidence type="ECO:0000256" key="6">
    <source>
        <dbReference type="ARBA" id="ARBA00023288"/>
    </source>
</evidence>
<dbReference type="PANTHER" id="PTHR30203">
    <property type="entry name" value="OUTER MEMBRANE CATION EFFLUX PROTEIN"/>
    <property type="match status" value="1"/>
</dbReference>
<evidence type="ECO:0000256" key="4">
    <source>
        <dbReference type="ARBA" id="ARBA00023139"/>
    </source>
</evidence>
<dbReference type="SUPFAM" id="SSF56954">
    <property type="entry name" value="Outer membrane efflux proteins (OEP)"/>
    <property type="match status" value="1"/>
</dbReference>
<dbReference type="AlphaFoldDB" id="A0A4R6TXD0"/>
<dbReference type="GO" id="GO:0015562">
    <property type="term" value="F:efflux transmembrane transporter activity"/>
    <property type="evidence" value="ECO:0007669"/>
    <property type="project" value="InterPro"/>
</dbReference>
<name>A0A4R6TXD0_9GAMM</name>
<comment type="subcellular location">
    <subcellularLocation>
        <location evidence="7">Cell outer membrane</location>
        <topology evidence="7">Lipid-anchor</topology>
    </subcellularLocation>
</comment>
<evidence type="ECO:0000256" key="1">
    <source>
        <dbReference type="ARBA" id="ARBA00007613"/>
    </source>
</evidence>
<keyword evidence="5" id="KW-0998">Cell outer membrane</keyword>
<keyword evidence="4 7" id="KW-0564">Palmitate</keyword>
<evidence type="ECO:0000256" key="2">
    <source>
        <dbReference type="ARBA" id="ARBA00022452"/>
    </source>
</evidence>
<keyword evidence="2 7" id="KW-1134">Transmembrane beta strand</keyword>
<dbReference type="PANTHER" id="PTHR30203:SF33">
    <property type="entry name" value="BLR4455 PROTEIN"/>
    <property type="match status" value="1"/>
</dbReference>
<accession>A0A4R6TXD0</accession>
<keyword evidence="9" id="KW-1185">Reference proteome</keyword>
<dbReference type="PROSITE" id="PS51257">
    <property type="entry name" value="PROKAR_LIPOPROTEIN"/>
    <property type="match status" value="1"/>
</dbReference>
<proteinExistence type="inferred from homology"/>
<evidence type="ECO:0000313" key="8">
    <source>
        <dbReference type="EMBL" id="TDQ36659.1"/>
    </source>
</evidence>
<dbReference type="RefSeq" id="WP_338066586.1">
    <property type="nucleotide sequence ID" value="NZ_LNJZ01000005.1"/>
</dbReference>
<keyword evidence="6 7" id="KW-0449">Lipoprotein</keyword>
<dbReference type="Pfam" id="PF02321">
    <property type="entry name" value="OEP"/>
    <property type="match status" value="2"/>
</dbReference>
<comment type="similarity">
    <text evidence="1 7">Belongs to the outer membrane factor (OMF) (TC 1.B.17) family.</text>
</comment>
<evidence type="ECO:0000256" key="3">
    <source>
        <dbReference type="ARBA" id="ARBA00022692"/>
    </source>
</evidence>